<evidence type="ECO:0000313" key="12">
    <source>
        <dbReference type="EMBL" id="ARX71508.1"/>
    </source>
</evidence>
<keyword evidence="8" id="KW-0482">Metalloprotease</keyword>
<name>A0A097DAI6_9BBAC</name>
<dbReference type="EMBL" id="KJ406702">
    <property type="protein sequence ID" value="AIS92039.1"/>
    <property type="molecule type" value="Genomic_DNA"/>
</dbReference>
<organism evidence="10 16">
    <name type="scientific">Erinnyis ello granulovirus</name>
    <dbReference type="NCBI Taxonomy" id="307444"/>
    <lineage>
        <taxon>Viruses</taxon>
        <taxon>Viruses incertae sedis</taxon>
        <taxon>Naldaviricetes</taxon>
        <taxon>Lefavirales</taxon>
        <taxon>Baculoviridae</taxon>
        <taxon>Betabaculovirus</taxon>
        <taxon>Betabaculovirus erellonis</taxon>
    </lineage>
</organism>
<feature type="domain" description="Peptidase metallopeptidase" evidence="9">
    <location>
        <begin position="75"/>
        <end position="256"/>
    </location>
</feature>
<dbReference type="GO" id="GO:0008270">
    <property type="term" value="F:zinc ion binding"/>
    <property type="evidence" value="ECO:0007669"/>
    <property type="project" value="InterPro"/>
</dbReference>
<dbReference type="SUPFAM" id="SSF55486">
    <property type="entry name" value="Metalloproteases ('zincins'), catalytic domain"/>
    <property type="match status" value="1"/>
</dbReference>
<reference evidence="10" key="2">
    <citation type="submission" date="2014-02" db="EMBL/GenBank/DDBJ databases">
        <authorList>
            <person name="Ardisson-Araujo D.M.P."/>
            <person name="Melo F.L."/>
            <person name="Andrade M.S."/>
            <person name="Sihler W."/>
            <person name="Bao S.N."/>
            <person name="Ribeiro B.M."/>
            <person name="Souza M.L."/>
        </authorList>
    </citation>
    <scope>NUCLEOTIDE SEQUENCE</scope>
    <source>
        <strain evidence="10">S86</strain>
    </source>
</reference>
<reference evidence="10 16" key="1">
    <citation type="journal article" date="2014" name="BMC Genomics">
        <title>Genome sequence of Erinnyis ello granulovirus (ErelGV), a natural cassava hornworm pesticide and the first sequenced sphingid-infecting betabaculovirus.</title>
        <authorList>
            <person name="Ardisson-Araujo D.M."/>
            <person name="de Melo F.L."/>
            <person name="Andrade M.D."/>
            <person name="Sihler W."/>
            <person name="Bao S.N."/>
            <person name="Ribeiro B.M."/>
            <person name="de Souza M.L."/>
        </authorList>
    </citation>
    <scope>NUCLEOTIDE SEQUENCE [LARGE SCALE GENOMIC DNA]</scope>
    <source>
        <strain evidence="10">S86</strain>
    </source>
</reference>
<keyword evidence="3" id="KW-0645">Protease</keyword>
<dbReference type="GO" id="GO:0031012">
    <property type="term" value="C:extracellular matrix"/>
    <property type="evidence" value="ECO:0007669"/>
    <property type="project" value="InterPro"/>
</dbReference>
<proteinExistence type="inferred from homology"/>
<evidence type="ECO:0000256" key="6">
    <source>
        <dbReference type="ARBA" id="ARBA00022801"/>
    </source>
</evidence>
<dbReference type="InterPro" id="IPR006026">
    <property type="entry name" value="Peptidase_Metallo"/>
</dbReference>
<evidence type="ECO:0000313" key="10">
    <source>
        <dbReference type="EMBL" id="AIS92039.1"/>
    </source>
</evidence>
<dbReference type="PANTHER" id="PTHR10201:SF291">
    <property type="entry name" value="MATRIX METALLOPROTEINASE 1, ISOFORM C-RELATED"/>
    <property type="match status" value="1"/>
</dbReference>
<accession>A0A097DAI6</accession>
<evidence type="ECO:0000259" key="9">
    <source>
        <dbReference type="SMART" id="SM00235"/>
    </source>
</evidence>
<dbReference type="SUPFAM" id="SSF50923">
    <property type="entry name" value="Hemopexin-like domain"/>
    <property type="match status" value="1"/>
</dbReference>
<evidence type="ECO:0000256" key="8">
    <source>
        <dbReference type="ARBA" id="ARBA00023049"/>
    </source>
</evidence>
<keyword evidence="7" id="KW-0862">Zinc</keyword>
<evidence type="ECO:0000313" key="13">
    <source>
        <dbReference type="EMBL" id="ARX71638.1"/>
    </source>
</evidence>
<evidence type="ECO:0000313" key="14">
    <source>
        <dbReference type="EMBL" id="ARX71768.1"/>
    </source>
</evidence>
<dbReference type="InterPro" id="IPR036375">
    <property type="entry name" value="Hemopexin-like_dom_sf"/>
</dbReference>
<dbReference type="KEGG" id="vg:20712795"/>
<reference evidence="11" key="3">
    <citation type="submission" date="2016-09" db="EMBL/GenBank/DDBJ databases">
        <title>Genome-wide Diversity of Wild Populations of Erinnyis ello granulovirus (ErelGV).</title>
        <authorList>
            <person name="Brito A.F."/>
            <person name="Melo F.L."/>
            <person name="Ardisson-Araujo D.M.P."/>
            <person name="Sihler W."/>
            <person name="Souza M.L."/>
            <person name="Ribeiro B.M."/>
        </authorList>
    </citation>
    <scope>NUCLEOTIDE SEQUENCE</scope>
    <source>
        <strain evidence="14">ErelGV-00</strain>
        <strain evidence="11">ErelGV-94</strain>
        <strain evidence="12">ErelGV-98</strain>
        <strain evidence="13">ErelGV-99</strain>
        <strain evidence="15">ErelGV-AC</strain>
    </source>
</reference>
<evidence type="ECO:0000256" key="1">
    <source>
        <dbReference type="ARBA" id="ARBA00001947"/>
    </source>
</evidence>
<dbReference type="OrthoDB" id="4353at10239"/>
<dbReference type="SMART" id="SM00235">
    <property type="entry name" value="ZnMc"/>
    <property type="match status" value="1"/>
</dbReference>
<dbReference type="InterPro" id="IPR024079">
    <property type="entry name" value="MetalloPept_cat_dom_sf"/>
</dbReference>
<dbReference type="GeneID" id="20712795"/>
<dbReference type="GO" id="GO:0030574">
    <property type="term" value="P:collagen catabolic process"/>
    <property type="evidence" value="ECO:0007669"/>
    <property type="project" value="TreeGrafter"/>
</dbReference>
<evidence type="ECO:0000256" key="4">
    <source>
        <dbReference type="ARBA" id="ARBA00022723"/>
    </source>
</evidence>
<dbReference type="EMBL" id="KX859081">
    <property type="protein sequence ID" value="ARX71638.1"/>
    <property type="molecule type" value="Genomic_DNA"/>
</dbReference>
<dbReference type="RefSeq" id="YP_009091878.1">
    <property type="nucleotide sequence ID" value="NC_025257.1"/>
</dbReference>
<evidence type="ECO:0000313" key="16">
    <source>
        <dbReference type="Proteomes" id="UP000201628"/>
    </source>
</evidence>
<dbReference type="PANTHER" id="PTHR10201">
    <property type="entry name" value="MATRIX METALLOPROTEINASE"/>
    <property type="match status" value="1"/>
</dbReference>
<dbReference type="EMBL" id="KX859082">
    <property type="protein sequence ID" value="ARX71768.1"/>
    <property type="molecule type" value="Genomic_DNA"/>
</dbReference>
<protein>
    <submittedName>
        <fullName evidence="10">Metalloproteinase</fullName>
    </submittedName>
</protein>
<dbReference type="InterPro" id="IPR001818">
    <property type="entry name" value="Pept_M10_metallopeptidase"/>
</dbReference>
<dbReference type="Proteomes" id="UP000201628">
    <property type="component" value="Segment"/>
</dbReference>
<dbReference type="GO" id="GO:0030198">
    <property type="term" value="P:extracellular matrix organization"/>
    <property type="evidence" value="ECO:0007669"/>
    <property type="project" value="TreeGrafter"/>
</dbReference>
<evidence type="ECO:0000313" key="15">
    <source>
        <dbReference type="EMBL" id="ARX71898.1"/>
    </source>
</evidence>
<keyword evidence="16" id="KW-1185">Reference proteome</keyword>
<dbReference type="GO" id="GO:0004222">
    <property type="term" value="F:metalloendopeptidase activity"/>
    <property type="evidence" value="ECO:0007669"/>
    <property type="project" value="InterPro"/>
</dbReference>
<dbReference type="PRINTS" id="PR00138">
    <property type="entry name" value="MATRIXIN"/>
</dbReference>
<dbReference type="InterPro" id="IPR021190">
    <property type="entry name" value="Pept_M10A"/>
</dbReference>
<dbReference type="EMBL" id="KX859080">
    <property type="protein sequence ID" value="ARX71508.1"/>
    <property type="molecule type" value="Genomic_DNA"/>
</dbReference>
<evidence type="ECO:0000256" key="3">
    <source>
        <dbReference type="ARBA" id="ARBA00022670"/>
    </source>
</evidence>
<dbReference type="CDD" id="cd04278">
    <property type="entry name" value="ZnMc_MMP"/>
    <property type="match status" value="1"/>
</dbReference>
<dbReference type="GO" id="GO:0006508">
    <property type="term" value="P:proteolysis"/>
    <property type="evidence" value="ECO:0007669"/>
    <property type="project" value="UniProtKB-KW"/>
</dbReference>
<keyword evidence="4" id="KW-0479">Metal-binding</keyword>
<evidence type="ECO:0000256" key="7">
    <source>
        <dbReference type="ARBA" id="ARBA00022833"/>
    </source>
</evidence>
<dbReference type="EMBL" id="KX859083">
    <property type="protein sequence ID" value="ARX71898.1"/>
    <property type="molecule type" value="Genomic_DNA"/>
</dbReference>
<gene>
    <name evidence="10" type="primary">mp-nase</name>
    <name evidence="11" type="synonym">MP-NASE</name>
    <name evidence="11" type="ORF">EREL_039</name>
</gene>
<dbReference type="InterPro" id="IPR033739">
    <property type="entry name" value="M10A_MMP"/>
</dbReference>
<dbReference type="Pfam" id="PF00413">
    <property type="entry name" value="Peptidase_M10"/>
    <property type="match status" value="1"/>
</dbReference>
<comment type="cofactor">
    <cofactor evidence="1">
        <name>Zn(2+)</name>
        <dbReference type="ChEBI" id="CHEBI:29105"/>
    </cofactor>
</comment>
<keyword evidence="6" id="KW-0378">Hydrolase</keyword>
<evidence type="ECO:0000256" key="2">
    <source>
        <dbReference type="ARBA" id="ARBA00010370"/>
    </source>
</evidence>
<comment type="similarity">
    <text evidence="2">Belongs to the peptidase M10A family.</text>
</comment>
<sequence length="462" mass="53360">MLRMHISCFLIMCVLCTKHMFAKSLHNNELQNNFAKNVTINEYELNQIWLKNNFIEKKLGLIKGNNRVKRYYVDQNVFWPNKNNITYSIFSDGIPMNLDRSAIINDTHEALTVWSQATAYDTSIPIVNFTYVGEHNQLANIKIKFFKGDHNDSYPFDGPGGVLAHAYPPPNGEVHFDSEEDWKTQNDFKANISLDEGISYLPTLIHEIGHALGLFHSTVRGAIMYPLYQGHYTMLHADDLHGLDQLYVHNKRYVTPPTTTTTSTHKPPTIIIPPWVYNNFSNGVDELCATHFNVVSEIRGEYYLFNSTTYWRFRDFNFNTLIENRDIHNGHWPHVCSVVSVTTQNEFIHIIDHYLWYTYNTSTLVQVTPLTIKYTIIFQEENVLYGVVDGKYLYHVVTDQYVGRVSDKFLGFEQVDWIIISPDVISVGVGKGKWMLNVFDKNDNVGNVYVANDEPIHLMYGC</sequence>
<dbReference type="Gene3D" id="3.40.390.10">
    <property type="entry name" value="Collagenase (Catalytic Domain)"/>
    <property type="match status" value="1"/>
</dbReference>
<evidence type="ECO:0000313" key="11">
    <source>
        <dbReference type="EMBL" id="ARX71378.1"/>
    </source>
</evidence>
<keyword evidence="5" id="KW-0732">Signal</keyword>
<dbReference type="EMBL" id="KX859079">
    <property type="protein sequence ID" value="ARX71378.1"/>
    <property type="molecule type" value="Genomic_DNA"/>
</dbReference>
<evidence type="ECO:0000256" key="5">
    <source>
        <dbReference type="ARBA" id="ARBA00022729"/>
    </source>
</evidence>